<accession>A0A0E9XQ32</accession>
<dbReference type="AlphaFoldDB" id="A0A0E9XQ32"/>
<proteinExistence type="predicted"/>
<organism evidence="1">
    <name type="scientific">Anguilla anguilla</name>
    <name type="common">European freshwater eel</name>
    <name type="synonym">Muraena anguilla</name>
    <dbReference type="NCBI Taxonomy" id="7936"/>
    <lineage>
        <taxon>Eukaryota</taxon>
        <taxon>Metazoa</taxon>
        <taxon>Chordata</taxon>
        <taxon>Craniata</taxon>
        <taxon>Vertebrata</taxon>
        <taxon>Euteleostomi</taxon>
        <taxon>Actinopterygii</taxon>
        <taxon>Neopterygii</taxon>
        <taxon>Teleostei</taxon>
        <taxon>Anguilliformes</taxon>
        <taxon>Anguillidae</taxon>
        <taxon>Anguilla</taxon>
    </lineage>
</organism>
<protein>
    <submittedName>
        <fullName evidence="1">Uncharacterized protein</fullName>
    </submittedName>
</protein>
<dbReference type="EMBL" id="GBXM01004784">
    <property type="protein sequence ID" value="JAI03794.1"/>
    <property type="molecule type" value="Transcribed_RNA"/>
</dbReference>
<sequence>MQCPHERTIISWESCLVRCLHAFRYAPSPWRVCGLSAAPWRKEDNKSKNESSCSYRYERAVS</sequence>
<reference evidence="1" key="1">
    <citation type="submission" date="2014-11" db="EMBL/GenBank/DDBJ databases">
        <authorList>
            <person name="Amaro Gonzalez C."/>
        </authorList>
    </citation>
    <scope>NUCLEOTIDE SEQUENCE</scope>
</reference>
<evidence type="ECO:0000313" key="1">
    <source>
        <dbReference type="EMBL" id="JAI03794.1"/>
    </source>
</evidence>
<name>A0A0E9XQ32_ANGAN</name>
<reference evidence="1" key="2">
    <citation type="journal article" date="2015" name="Fish Shellfish Immunol.">
        <title>Early steps in the European eel (Anguilla anguilla)-Vibrio vulnificus interaction in the gills: Role of the RtxA13 toxin.</title>
        <authorList>
            <person name="Callol A."/>
            <person name="Pajuelo D."/>
            <person name="Ebbesson L."/>
            <person name="Teles M."/>
            <person name="MacKenzie S."/>
            <person name="Amaro C."/>
        </authorList>
    </citation>
    <scope>NUCLEOTIDE SEQUENCE</scope>
</reference>